<accession>A0A017RS39</accession>
<dbReference type="GO" id="GO:0065002">
    <property type="term" value="P:intracellular protein transmembrane transport"/>
    <property type="evidence" value="ECO:0007669"/>
    <property type="project" value="UniProtKB-UniRule"/>
</dbReference>
<dbReference type="GO" id="GO:0008320">
    <property type="term" value="F:protein transmembrane transporter activity"/>
    <property type="evidence" value="ECO:0007669"/>
    <property type="project" value="UniProtKB-UniRule"/>
</dbReference>
<dbReference type="AlphaFoldDB" id="A0A017RS39"/>
<feature type="transmembrane region" description="Helical" evidence="9">
    <location>
        <begin position="30"/>
        <end position="56"/>
    </location>
</feature>
<evidence type="ECO:0000256" key="7">
    <source>
        <dbReference type="ARBA" id="ARBA00023010"/>
    </source>
</evidence>
<keyword evidence="4 9" id="KW-0812">Transmembrane</keyword>
<keyword evidence="6 9" id="KW-1133">Transmembrane helix</keyword>
<dbReference type="PANTHER" id="PTHR33910:SF1">
    <property type="entry name" value="PROTEIN TRANSLOCASE SUBUNIT SECE"/>
    <property type="match status" value="1"/>
</dbReference>
<dbReference type="Gene3D" id="1.20.5.1030">
    <property type="entry name" value="Preprotein translocase secy subunit"/>
    <property type="match status" value="1"/>
</dbReference>
<keyword evidence="11" id="KW-1185">Reference proteome</keyword>
<comment type="subcellular location">
    <subcellularLocation>
        <location evidence="9">Cell membrane</location>
        <topology evidence="9">Single-pass membrane protein</topology>
    </subcellularLocation>
    <subcellularLocation>
        <location evidence="1">Membrane</location>
    </subcellularLocation>
</comment>
<dbReference type="HAMAP" id="MF_00422">
    <property type="entry name" value="SecE"/>
    <property type="match status" value="1"/>
</dbReference>
<evidence type="ECO:0000256" key="9">
    <source>
        <dbReference type="HAMAP-Rule" id="MF_00422"/>
    </source>
</evidence>
<dbReference type="InterPro" id="IPR005807">
    <property type="entry name" value="SecE_bac"/>
</dbReference>
<name>A0A017RS39_9CLOT</name>
<keyword evidence="5 9" id="KW-0653">Protein transport</keyword>
<dbReference type="Pfam" id="PF00584">
    <property type="entry name" value="SecE"/>
    <property type="match status" value="1"/>
</dbReference>
<dbReference type="STRING" id="1403537.Q428_12745"/>
<comment type="function">
    <text evidence="9">Essential subunit of the Sec protein translocation channel SecYEG. Clamps together the 2 halves of SecY. May contact the channel plug during translocation.</text>
</comment>
<sequence>MAKYFRDVKAEFKKITWPSRDNVVKTTGTVLGVMAFFTVIIWLYDLIFSNALMAILRLF</sequence>
<reference evidence="10 11" key="1">
    <citation type="journal article" date="2014" name="Genome Announc.">
        <title>Draft Genome Sequence of Fervidicella metallireducens Strain AeBT, an Iron-Reducing Thermoanaerobe from the Great Artesian Basin.</title>
        <authorList>
            <person name="Patel B.K."/>
        </authorList>
    </citation>
    <scope>NUCLEOTIDE SEQUENCE [LARGE SCALE GENOMIC DNA]</scope>
    <source>
        <strain evidence="10 11">AeB</strain>
    </source>
</reference>
<dbReference type="GO" id="GO:0005886">
    <property type="term" value="C:plasma membrane"/>
    <property type="evidence" value="ECO:0007669"/>
    <property type="project" value="UniProtKB-SubCell"/>
</dbReference>
<evidence type="ECO:0000313" key="10">
    <source>
        <dbReference type="EMBL" id="EYE87533.1"/>
    </source>
</evidence>
<dbReference type="PANTHER" id="PTHR33910">
    <property type="entry name" value="PROTEIN TRANSLOCASE SUBUNIT SECE"/>
    <property type="match status" value="1"/>
</dbReference>
<comment type="subunit">
    <text evidence="9">Component of the Sec protein translocase complex. Heterotrimer consisting of SecY, SecE and SecG subunits. The heterotrimers can form oligomers, although 1 heterotrimer is thought to be able to translocate proteins. Interacts with the ribosome. Interacts with SecDF, and other proteins may be involved. Interacts with SecA.</text>
</comment>
<evidence type="ECO:0000256" key="2">
    <source>
        <dbReference type="ARBA" id="ARBA00022448"/>
    </source>
</evidence>
<dbReference type="GO" id="GO:0006605">
    <property type="term" value="P:protein targeting"/>
    <property type="evidence" value="ECO:0007669"/>
    <property type="project" value="UniProtKB-UniRule"/>
</dbReference>
<evidence type="ECO:0000256" key="4">
    <source>
        <dbReference type="ARBA" id="ARBA00022692"/>
    </source>
</evidence>
<gene>
    <name evidence="9" type="primary">secE</name>
    <name evidence="10" type="ORF">Q428_12745</name>
</gene>
<evidence type="ECO:0000256" key="3">
    <source>
        <dbReference type="ARBA" id="ARBA00022475"/>
    </source>
</evidence>
<evidence type="ECO:0000313" key="11">
    <source>
        <dbReference type="Proteomes" id="UP000019681"/>
    </source>
</evidence>
<dbReference type="EMBL" id="AZQP01000050">
    <property type="protein sequence ID" value="EYE87533.1"/>
    <property type="molecule type" value="Genomic_DNA"/>
</dbReference>
<dbReference type="GO" id="GO:0009306">
    <property type="term" value="P:protein secretion"/>
    <property type="evidence" value="ECO:0007669"/>
    <property type="project" value="UniProtKB-UniRule"/>
</dbReference>
<comment type="similarity">
    <text evidence="9">Belongs to the SecE/SEC61-gamma family.</text>
</comment>
<evidence type="ECO:0000256" key="6">
    <source>
        <dbReference type="ARBA" id="ARBA00022989"/>
    </source>
</evidence>
<organism evidence="10 11">
    <name type="scientific">Fervidicella metallireducens AeB</name>
    <dbReference type="NCBI Taxonomy" id="1403537"/>
    <lineage>
        <taxon>Bacteria</taxon>
        <taxon>Bacillati</taxon>
        <taxon>Bacillota</taxon>
        <taxon>Clostridia</taxon>
        <taxon>Eubacteriales</taxon>
        <taxon>Clostridiaceae</taxon>
        <taxon>Fervidicella</taxon>
    </lineage>
</organism>
<dbReference type="Proteomes" id="UP000019681">
    <property type="component" value="Unassembled WGS sequence"/>
</dbReference>
<dbReference type="NCBIfam" id="TIGR00964">
    <property type="entry name" value="secE_bact"/>
    <property type="match status" value="1"/>
</dbReference>
<proteinExistence type="inferred from homology"/>
<protein>
    <recommendedName>
        <fullName evidence="9">Protein translocase subunit SecE</fullName>
    </recommendedName>
</protein>
<evidence type="ECO:0000256" key="8">
    <source>
        <dbReference type="ARBA" id="ARBA00023136"/>
    </source>
</evidence>
<dbReference type="InterPro" id="IPR038379">
    <property type="entry name" value="SecE_sf"/>
</dbReference>
<dbReference type="GO" id="GO:0043952">
    <property type="term" value="P:protein transport by the Sec complex"/>
    <property type="evidence" value="ECO:0007669"/>
    <property type="project" value="UniProtKB-UniRule"/>
</dbReference>
<keyword evidence="7 9" id="KW-0811">Translocation</keyword>
<keyword evidence="8 9" id="KW-0472">Membrane</keyword>
<keyword evidence="3 9" id="KW-1003">Cell membrane</keyword>
<keyword evidence="2 9" id="KW-0813">Transport</keyword>
<comment type="caution">
    <text evidence="10">The sequence shown here is derived from an EMBL/GenBank/DDBJ whole genome shotgun (WGS) entry which is preliminary data.</text>
</comment>
<dbReference type="InterPro" id="IPR001901">
    <property type="entry name" value="Translocase_SecE/Sec61-g"/>
</dbReference>
<evidence type="ECO:0000256" key="5">
    <source>
        <dbReference type="ARBA" id="ARBA00022927"/>
    </source>
</evidence>
<evidence type="ECO:0000256" key="1">
    <source>
        <dbReference type="ARBA" id="ARBA00004370"/>
    </source>
</evidence>